<dbReference type="RefSeq" id="WP_073154310.1">
    <property type="nucleotide sequence ID" value="NZ_FQVL01000003.1"/>
</dbReference>
<accession>A0A1M4WHJ3</accession>
<proteinExistence type="inferred from homology"/>
<dbReference type="InterPro" id="IPR001509">
    <property type="entry name" value="Epimerase_deHydtase"/>
</dbReference>
<evidence type="ECO:0000313" key="3">
    <source>
        <dbReference type="EMBL" id="SHE80684.1"/>
    </source>
</evidence>
<reference evidence="3 4" key="1">
    <citation type="submission" date="2016-11" db="EMBL/GenBank/DDBJ databases">
        <authorList>
            <person name="Jaros S."/>
            <person name="Januszkiewicz K."/>
            <person name="Wedrychowicz H."/>
        </authorList>
    </citation>
    <scope>NUCLEOTIDE SEQUENCE [LARGE SCALE GENOMIC DNA]</scope>
    <source>
        <strain evidence="3 4">DSM 44666</strain>
    </source>
</reference>
<dbReference type="Gene3D" id="3.40.50.720">
    <property type="entry name" value="NAD(P)-binding Rossmann-like Domain"/>
    <property type="match status" value="1"/>
</dbReference>
<dbReference type="STRING" id="112248.SAMN05444392_103224"/>
<comment type="similarity">
    <text evidence="1">Belongs to the NAD(P)-dependent epimerase/dehydratase family.</text>
</comment>
<evidence type="ECO:0000256" key="1">
    <source>
        <dbReference type="ARBA" id="ARBA00007637"/>
    </source>
</evidence>
<dbReference type="Pfam" id="PF01370">
    <property type="entry name" value="Epimerase"/>
    <property type="match status" value="1"/>
</dbReference>
<name>A0A1M4WHJ3_9BACL</name>
<organism evidence="3 4">
    <name type="scientific">Seinonella peptonophila</name>
    <dbReference type="NCBI Taxonomy" id="112248"/>
    <lineage>
        <taxon>Bacteria</taxon>
        <taxon>Bacillati</taxon>
        <taxon>Bacillota</taxon>
        <taxon>Bacilli</taxon>
        <taxon>Bacillales</taxon>
        <taxon>Thermoactinomycetaceae</taxon>
        <taxon>Seinonella</taxon>
    </lineage>
</organism>
<dbReference type="PANTHER" id="PTHR43000">
    <property type="entry name" value="DTDP-D-GLUCOSE 4,6-DEHYDRATASE-RELATED"/>
    <property type="match status" value="1"/>
</dbReference>
<evidence type="ECO:0000313" key="4">
    <source>
        <dbReference type="Proteomes" id="UP000184476"/>
    </source>
</evidence>
<dbReference type="OrthoDB" id="9811743at2"/>
<sequence length="330" mass="37843">MKALVTGATGFLGQKLVNRLKQNGYIITATGRNHEIGKQLADQQVQFIAANLDDQTKMESLCQNQEMIFHCGARSAPWGDYEGFYQSNVLGTRYLLQGALKHHVKRFIHVSTPSIYFQFEDRFQIKENDPLPTKKVNAYAETKWLAEQEVDQVWKEHQLPTITIRPRAIFGPGDQTIIPRLLRIHERGSIPLIEGGQVELDITYVENVVDALLLCASAPESCFGKKYNITNGEPKLLIDLLQLLFQRLGEPLRTREIPFSTAYRFARLFEWAYRLFRHNSEPPITRYTIGVIGKSQTLDIAAAKEELGYHPNISIEEGIDLFIRWWKNKL</sequence>
<dbReference type="EMBL" id="FQVL01000003">
    <property type="protein sequence ID" value="SHE80684.1"/>
    <property type="molecule type" value="Genomic_DNA"/>
</dbReference>
<dbReference type="Proteomes" id="UP000184476">
    <property type="component" value="Unassembled WGS sequence"/>
</dbReference>
<gene>
    <name evidence="3" type="ORF">SAMN05444392_103224</name>
</gene>
<dbReference type="AlphaFoldDB" id="A0A1M4WHJ3"/>
<keyword evidence="4" id="KW-1185">Reference proteome</keyword>
<evidence type="ECO:0000259" key="2">
    <source>
        <dbReference type="Pfam" id="PF01370"/>
    </source>
</evidence>
<protein>
    <submittedName>
        <fullName evidence="3">Nucleoside-diphosphate-sugar epimerase</fullName>
    </submittedName>
</protein>
<dbReference type="SUPFAM" id="SSF51735">
    <property type="entry name" value="NAD(P)-binding Rossmann-fold domains"/>
    <property type="match status" value="1"/>
</dbReference>
<dbReference type="InterPro" id="IPR036291">
    <property type="entry name" value="NAD(P)-bd_dom_sf"/>
</dbReference>
<feature type="domain" description="NAD-dependent epimerase/dehydratase" evidence="2">
    <location>
        <begin position="3"/>
        <end position="229"/>
    </location>
</feature>